<accession>A0ABW2QPT2</accession>
<dbReference type="Proteomes" id="UP001596501">
    <property type="component" value="Unassembled WGS sequence"/>
</dbReference>
<sequence length="248" mass="26567">MTSHSQPPSIVLVHGAWHGAWCWRRVLPVLRAAGATAHAVTLTGVGERSHLLTAVSGVETHVQDVLALIEAEELASVVLVGHSYGGLVVTGVADALLAQSPERLHSLVYVDAVVPHSGESWSSTHTPETIQARLNQAEASGGLSFPAPDASVFGLEGADRAWVNRRQTPQPVAVYRSPLKFDEAAWARVPRLFVDCTSPALPTIAVSRERVRAQAGWQLQTLATGHDPMVSEPQALADILLKWQAQSQ</sequence>
<proteinExistence type="predicted"/>
<dbReference type="EMBL" id="JBHTCA010000016">
    <property type="protein sequence ID" value="MFC7410578.1"/>
    <property type="molecule type" value="Genomic_DNA"/>
</dbReference>
<evidence type="ECO:0000313" key="3">
    <source>
        <dbReference type="Proteomes" id="UP001596501"/>
    </source>
</evidence>
<dbReference type="SUPFAM" id="SSF53474">
    <property type="entry name" value="alpha/beta-Hydrolases"/>
    <property type="match status" value="1"/>
</dbReference>
<protein>
    <submittedName>
        <fullName evidence="2">Alpha/beta fold hydrolase</fullName>
    </submittedName>
</protein>
<dbReference type="RefSeq" id="WP_382225849.1">
    <property type="nucleotide sequence ID" value="NZ_JBHTCA010000016.1"/>
</dbReference>
<evidence type="ECO:0000313" key="2">
    <source>
        <dbReference type="EMBL" id="MFC7410578.1"/>
    </source>
</evidence>
<dbReference type="PANTHER" id="PTHR37017">
    <property type="entry name" value="AB HYDROLASE-1 DOMAIN-CONTAINING PROTEIN-RELATED"/>
    <property type="match status" value="1"/>
</dbReference>
<dbReference type="Pfam" id="PF12697">
    <property type="entry name" value="Abhydrolase_6"/>
    <property type="match status" value="1"/>
</dbReference>
<reference evidence="3" key="1">
    <citation type="journal article" date="2019" name="Int. J. Syst. Evol. Microbiol.">
        <title>The Global Catalogue of Microorganisms (GCM) 10K type strain sequencing project: providing services to taxonomists for standard genome sequencing and annotation.</title>
        <authorList>
            <consortium name="The Broad Institute Genomics Platform"/>
            <consortium name="The Broad Institute Genome Sequencing Center for Infectious Disease"/>
            <person name="Wu L."/>
            <person name="Ma J."/>
        </authorList>
    </citation>
    <scope>NUCLEOTIDE SEQUENCE [LARGE SCALE GENOMIC DNA]</scope>
    <source>
        <strain evidence="3">CGMCC 1.12371</strain>
    </source>
</reference>
<evidence type="ECO:0000259" key="1">
    <source>
        <dbReference type="Pfam" id="PF12697"/>
    </source>
</evidence>
<keyword evidence="3" id="KW-1185">Reference proteome</keyword>
<dbReference type="InterPro" id="IPR000073">
    <property type="entry name" value="AB_hydrolase_1"/>
</dbReference>
<keyword evidence="2" id="KW-0378">Hydrolase</keyword>
<organism evidence="2 3">
    <name type="scientific">Hydrogenophaga atypica</name>
    <dbReference type="NCBI Taxonomy" id="249409"/>
    <lineage>
        <taxon>Bacteria</taxon>
        <taxon>Pseudomonadati</taxon>
        <taxon>Pseudomonadota</taxon>
        <taxon>Betaproteobacteria</taxon>
        <taxon>Burkholderiales</taxon>
        <taxon>Comamonadaceae</taxon>
        <taxon>Hydrogenophaga</taxon>
    </lineage>
</organism>
<dbReference type="PANTHER" id="PTHR37017:SF11">
    <property type="entry name" value="ESTERASE_LIPASE_THIOESTERASE DOMAIN-CONTAINING PROTEIN"/>
    <property type="match status" value="1"/>
</dbReference>
<dbReference type="GO" id="GO:0016787">
    <property type="term" value="F:hydrolase activity"/>
    <property type="evidence" value="ECO:0007669"/>
    <property type="project" value="UniProtKB-KW"/>
</dbReference>
<name>A0ABW2QPT2_9BURK</name>
<dbReference type="InterPro" id="IPR029058">
    <property type="entry name" value="AB_hydrolase_fold"/>
</dbReference>
<feature type="domain" description="AB hydrolase-1" evidence="1">
    <location>
        <begin position="10"/>
        <end position="238"/>
    </location>
</feature>
<dbReference type="InterPro" id="IPR052897">
    <property type="entry name" value="Sec-Metab_Biosynth_Hydrolase"/>
</dbReference>
<gene>
    <name evidence="2" type="ORF">ACFQPB_17085</name>
</gene>
<comment type="caution">
    <text evidence="2">The sequence shown here is derived from an EMBL/GenBank/DDBJ whole genome shotgun (WGS) entry which is preliminary data.</text>
</comment>
<dbReference type="Gene3D" id="3.40.50.1820">
    <property type="entry name" value="alpha/beta hydrolase"/>
    <property type="match status" value="1"/>
</dbReference>